<feature type="compositionally biased region" description="Low complexity" evidence="1">
    <location>
        <begin position="55"/>
        <end position="67"/>
    </location>
</feature>
<dbReference type="AlphaFoldDB" id="A0A8J5TES5"/>
<dbReference type="OrthoDB" id="1917528at2759"/>
<dbReference type="PANTHER" id="PTHR34112">
    <property type="entry name" value="C-JUN-AMINO-TERMINAL KINASE-INTERACTING PROTEIN"/>
    <property type="match status" value="1"/>
</dbReference>
<reference evidence="2" key="2">
    <citation type="submission" date="2021-02" db="EMBL/GenBank/DDBJ databases">
        <authorList>
            <person name="Kimball J.A."/>
            <person name="Haas M.W."/>
            <person name="Macchietto M."/>
            <person name="Kono T."/>
            <person name="Duquette J."/>
            <person name="Shao M."/>
        </authorList>
    </citation>
    <scope>NUCLEOTIDE SEQUENCE</scope>
    <source>
        <tissue evidence="2">Fresh leaf tissue</tissue>
    </source>
</reference>
<comment type="caution">
    <text evidence="2">The sequence shown here is derived from an EMBL/GenBank/DDBJ whole genome shotgun (WGS) entry which is preliminary data.</text>
</comment>
<keyword evidence="3" id="KW-1185">Reference proteome</keyword>
<protein>
    <submittedName>
        <fullName evidence="2">Uncharacterized protein</fullName>
    </submittedName>
</protein>
<proteinExistence type="predicted"/>
<feature type="region of interest" description="Disordered" evidence="1">
    <location>
        <begin position="291"/>
        <end position="321"/>
    </location>
</feature>
<feature type="compositionally biased region" description="Basic and acidic residues" evidence="1">
    <location>
        <begin position="89"/>
        <end position="105"/>
    </location>
</feature>
<dbReference type="PANTHER" id="PTHR34112:SF13">
    <property type="entry name" value="OS04G0448200 PROTEIN"/>
    <property type="match status" value="1"/>
</dbReference>
<feature type="compositionally biased region" description="Low complexity" evidence="1">
    <location>
        <begin position="291"/>
        <end position="301"/>
    </location>
</feature>
<evidence type="ECO:0000313" key="2">
    <source>
        <dbReference type="EMBL" id="KAG8082225.1"/>
    </source>
</evidence>
<accession>A0A8J5TES5</accession>
<dbReference type="EMBL" id="JAAALK010000086">
    <property type="protein sequence ID" value="KAG8082225.1"/>
    <property type="molecule type" value="Genomic_DNA"/>
</dbReference>
<feature type="compositionally biased region" description="Polar residues" evidence="1">
    <location>
        <begin position="38"/>
        <end position="47"/>
    </location>
</feature>
<name>A0A8J5TES5_ZIZPA</name>
<gene>
    <name evidence="2" type="ORF">GUJ93_ZPchr0014g47023</name>
</gene>
<evidence type="ECO:0000313" key="3">
    <source>
        <dbReference type="Proteomes" id="UP000729402"/>
    </source>
</evidence>
<sequence length="658" mass="71489">MDRGEPSLKPEWLVRGPGTVVATGLWAGTSPRVDDQGRSISSLNQSSGHERERSSQQSISRRSSVSIGPRRHERDGTTKSRGYASFGRSNRDRGCEKDSDSRNWESRLGPPDDPLYDGFKLFSPCRPERDRLSHTRLKVDTLNQAVGESLDNGVGSVSRKVAGGISFEREFPHLGFEDKNGKQDIGRVPSPGISTPIQSIPLGTVLDGRNSVLAEVPILSGPTNCPVSSSLLRPGSSKQMDALSYGTALSMAETVMQAPLKISTTPQLLIDTHKFEERTMKQCILRPLTPSSNKISVSSSSDKLKSKGARAGDSNGPVKGAQQLPIQISSSFIRTPVKHELVKPSQSGSFQVLSREQNGIVNTAKDSITNPASPVFGQSSSVEPMKKSIASQKLKSVANGFPLQLQGSFGERKSSAKDKHKFFELLRSKSLNGSCTSTVSSSTLLDEQQSSCLDLFNSGVKCMEHGSSSCKEANSCEGSQQHLSDNEEINPLWEHHDVFDEGMQDILSNNRDFNTSSEHADTEELYMKSHANNDVSALSTIPAEIDDGSMGSNSSDDEAVLLFDSVGTGEEEPYPAQDRPSPEEMAFLISLGWKEDEIVPPLKQEEIADCLRHNVRLQQKLEECGNVVGSIVADMDLESLERSLAASMITMGKDMDGD</sequence>
<dbReference type="Proteomes" id="UP000729402">
    <property type="component" value="Unassembled WGS sequence"/>
</dbReference>
<evidence type="ECO:0000256" key="1">
    <source>
        <dbReference type="SAM" id="MobiDB-lite"/>
    </source>
</evidence>
<reference evidence="2" key="1">
    <citation type="journal article" date="2021" name="bioRxiv">
        <title>Whole Genome Assembly and Annotation of Northern Wild Rice, Zizania palustris L., Supports a Whole Genome Duplication in the Zizania Genus.</title>
        <authorList>
            <person name="Haas M."/>
            <person name="Kono T."/>
            <person name="Macchietto M."/>
            <person name="Millas R."/>
            <person name="McGilp L."/>
            <person name="Shao M."/>
            <person name="Duquette J."/>
            <person name="Hirsch C.N."/>
            <person name="Kimball J."/>
        </authorList>
    </citation>
    <scope>NUCLEOTIDE SEQUENCE</scope>
    <source>
        <tissue evidence="2">Fresh leaf tissue</tissue>
    </source>
</reference>
<organism evidence="2 3">
    <name type="scientific">Zizania palustris</name>
    <name type="common">Northern wild rice</name>
    <dbReference type="NCBI Taxonomy" id="103762"/>
    <lineage>
        <taxon>Eukaryota</taxon>
        <taxon>Viridiplantae</taxon>
        <taxon>Streptophyta</taxon>
        <taxon>Embryophyta</taxon>
        <taxon>Tracheophyta</taxon>
        <taxon>Spermatophyta</taxon>
        <taxon>Magnoliopsida</taxon>
        <taxon>Liliopsida</taxon>
        <taxon>Poales</taxon>
        <taxon>Poaceae</taxon>
        <taxon>BOP clade</taxon>
        <taxon>Oryzoideae</taxon>
        <taxon>Oryzeae</taxon>
        <taxon>Zizaniinae</taxon>
        <taxon>Zizania</taxon>
    </lineage>
</organism>
<feature type="region of interest" description="Disordered" evidence="1">
    <location>
        <begin position="23"/>
        <end position="110"/>
    </location>
</feature>